<accession>A0AAD9WRD2</accession>
<comment type="similarity">
    <text evidence="1">Belongs to the 2S seed storage albumins family.</text>
</comment>
<keyword evidence="2" id="KW-0758">Storage protein</keyword>
<evidence type="ECO:0000313" key="7">
    <source>
        <dbReference type="EMBL" id="KAK2639525.1"/>
    </source>
</evidence>
<dbReference type="Pfam" id="PF00234">
    <property type="entry name" value="Tryp_alpha_amyl"/>
    <property type="match status" value="1"/>
</dbReference>
<dbReference type="CDD" id="cd00261">
    <property type="entry name" value="AAI_SS"/>
    <property type="match status" value="1"/>
</dbReference>
<proteinExistence type="inferred from homology"/>
<name>A0AAD9WRD2_9ROSI</name>
<keyword evidence="3" id="KW-0708">Seed storage protein</keyword>
<sequence length="153" mass="17594">MAKLAALSTFFAVLLLVANAYAYRTTITTVEFEKENKWDRPGSQQQCREEIQQSDLSDCEQYITQSRGQGRVMMMIDGANPQRQSQSLQQCCNQMKQLDDKCQCSALKQIVQEGQQQGRQGRGKEQTQMVERAQTVVSQCNLPQRCEWQSVWF</sequence>
<keyword evidence="8" id="KW-1185">Reference proteome</keyword>
<evidence type="ECO:0000313" key="8">
    <source>
        <dbReference type="Proteomes" id="UP001280121"/>
    </source>
</evidence>
<dbReference type="PANTHER" id="PTHR35496">
    <property type="entry name" value="2S SEED STORAGE PROTEIN 1-RELATED"/>
    <property type="match status" value="1"/>
</dbReference>
<dbReference type="InterPro" id="IPR016140">
    <property type="entry name" value="Bifunc_inhib/LTP/seed_store"/>
</dbReference>
<dbReference type="GO" id="GO:0045735">
    <property type="term" value="F:nutrient reservoir activity"/>
    <property type="evidence" value="ECO:0007669"/>
    <property type="project" value="UniProtKB-KW"/>
</dbReference>
<evidence type="ECO:0000256" key="4">
    <source>
        <dbReference type="ARBA" id="ARBA00023157"/>
    </source>
</evidence>
<dbReference type="InterPro" id="IPR000617">
    <property type="entry name" value="Napin/2SS/CON"/>
</dbReference>
<keyword evidence="5" id="KW-0732">Signal</keyword>
<evidence type="ECO:0000256" key="5">
    <source>
        <dbReference type="SAM" id="SignalP"/>
    </source>
</evidence>
<evidence type="ECO:0000256" key="1">
    <source>
        <dbReference type="ARBA" id="ARBA00008262"/>
    </source>
</evidence>
<gene>
    <name evidence="7" type="ORF">Ddye_027320</name>
</gene>
<dbReference type="InterPro" id="IPR036312">
    <property type="entry name" value="Bifun_inhib/LTP/seed_sf"/>
</dbReference>
<dbReference type="SMART" id="SM00499">
    <property type="entry name" value="AAI"/>
    <property type="match status" value="1"/>
</dbReference>
<feature type="domain" description="Bifunctional inhibitor/plant lipid transfer protein/seed storage helical" evidence="6">
    <location>
        <begin position="59"/>
        <end position="146"/>
    </location>
</feature>
<dbReference type="EMBL" id="JANJYI010000008">
    <property type="protein sequence ID" value="KAK2639525.1"/>
    <property type="molecule type" value="Genomic_DNA"/>
</dbReference>
<evidence type="ECO:0000256" key="2">
    <source>
        <dbReference type="ARBA" id="ARBA00022761"/>
    </source>
</evidence>
<organism evidence="7 8">
    <name type="scientific">Dipteronia dyeriana</name>
    <dbReference type="NCBI Taxonomy" id="168575"/>
    <lineage>
        <taxon>Eukaryota</taxon>
        <taxon>Viridiplantae</taxon>
        <taxon>Streptophyta</taxon>
        <taxon>Embryophyta</taxon>
        <taxon>Tracheophyta</taxon>
        <taxon>Spermatophyta</taxon>
        <taxon>Magnoliopsida</taxon>
        <taxon>eudicotyledons</taxon>
        <taxon>Gunneridae</taxon>
        <taxon>Pentapetalae</taxon>
        <taxon>rosids</taxon>
        <taxon>malvids</taxon>
        <taxon>Sapindales</taxon>
        <taxon>Sapindaceae</taxon>
        <taxon>Hippocastanoideae</taxon>
        <taxon>Acereae</taxon>
        <taxon>Dipteronia</taxon>
    </lineage>
</organism>
<evidence type="ECO:0000259" key="6">
    <source>
        <dbReference type="SMART" id="SM00499"/>
    </source>
</evidence>
<dbReference type="Gene3D" id="1.10.110.10">
    <property type="entry name" value="Plant lipid-transfer and hydrophobic proteins"/>
    <property type="match status" value="1"/>
</dbReference>
<reference evidence="7" key="1">
    <citation type="journal article" date="2023" name="Plant J.">
        <title>Genome sequences and population genomics provide insights into the demographic history, inbreeding, and mutation load of two 'living fossil' tree species of Dipteronia.</title>
        <authorList>
            <person name="Feng Y."/>
            <person name="Comes H.P."/>
            <person name="Chen J."/>
            <person name="Zhu S."/>
            <person name="Lu R."/>
            <person name="Zhang X."/>
            <person name="Li P."/>
            <person name="Qiu J."/>
            <person name="Olsen K.M."/>
            <person name="Qiu Y."/>
        </authorList>
    </citation>
    <scope>NUCLEOTIDE SEQUENCE</scope>
    <source>
        <strain evidence="7">KIB01</strain>
    </source>
</reference>
<feature type="chain" id="PRO_5042055910" description="Bifunctional inhibitor/plant lipid transfer protein/seed storage helical domain-containing protein" evidence="5">
    <location>
        <begin position="23"/>
        <end position="153"/>
    </location>
</feature>
<keyword evidence="4" id="KW-1015">Disulfide bond</keyword>
<comment type="caution">
    <text evidence="7">The sequence shown here is derived from an EMBL/GenBank/DDBJ whole genome shotgun (WGS) entry which is preliminary data.</text>
</comment>
<evidence type="ECO:0000256" key="3">
    <source>
        <dbReference type="ARBA" id="ARBA00023129"/>
    </source>
</evidence>
<dbReference type="PANTHER" id="PTHR35496:SF20">
    <property type="entry name" value="2S SEED STORAGE PROTEIN 1-RELATED"/>
    <property type="match status" value="1"/>
</dbReference>
<dbReference type="SUPFAM" id="SSF47699">
    <property type="entry name" value="Bifunctional inhibitor/lipid-transfer protein/seed storage 2S albumin"/>
    <property type="match status" value="1"/>
</dbReference>
<protein>
    <recommendedName>
        <fullName evidence="6">Bifunctional inhibitor/plant lipid transfer protein/seed storage helical domain-containing protein</fullName>
    </recommendedName>
</protein>
<dbReference type="AlphaFoldDB" id="A0AAD9WRD2"/>
<feature type="signal peptide" evidence="5">
    <location>
        <begin position="1"/>
        <end position="22"/>
    </location>
</feature>
<dbReference type="Proteomes" id="UP001280121">
    <property type="component" value="Unassembled WGS sequence"/>
</dbReference>